<reference evidence="8 10" key="1">
    <citation type="journal article" date="2018" name="MBio">
        <title>Comparative Genomics Reveals the Core Gene Toolbox for the Fungus-Insect Symbiosis.</title>
        <authorList>
            <person name="Wang Y."/>
            <person name="Stata M."/>
            <person name="Wang W."/>
            <person name="Stajich J.E."/>
            <person name="White M.M."/>
            <person name="Moncalvo J.M."/>
        </authorList>
    </citation>
    <scope>NUCLEOTIDE SEQUENCE [LARGE SCALE GENOMIC DNA]</scope>
    <source>
        <strain evidence="8 10">AUS-77-4</strain>
    </source>
</reference>
<evidence type="ECO:0000256" key="6">
    <source>
        <dbReference type="SAM" id="SignalP"/>
    </source>
</evidence>
<comment type="similarity">
    <text evidence="2">Belongs to the glycosyl hydrolase 3 family.</text>
</comment>
<name>A0A2T9XZM5_9FUNG</name>
<keyword evidence="6" id="KW-0732">Signal</keyword>
<evidence type="ECO:0000313" key="10">
    <source>
        <dbReference type="Proteomes" id="UP000245699"/>
    </source>
</evidence>
<evidence type="ECO:0000256" key="4">
    <source>
        <dbReference type="ARBA" id="ARBA00022801"/>
    </source>
</evidence>
<organism evidence="8 10">
    <name type="scientific">Furculomyces boomerangus</name>
    <dbReference type="NCBI Taxonomy" id="61424"/>
    <lineage>
        <taxon>Eukaryota</taxon>
        <taxon>Fungi</taxon>
        <taxon>Fungi incertae sedis</taxon>
        <taxon>Zoopagomycota</taxon>
        <taxon>Kickxellomycotina</taxon>
        <taxon>Harpellomycetes</taxon>
        <taxon>Harpellales</taxon>
        <taxon>Harpellaceae</taxon>
        <taxon>Furculomyces</taxon>
    </lineage>
</organism>
<keyword evidence="10" id="KW-1185">Reference proteome</keyword>
<keyword evidence="4" id="KW-0378">Hydrolase</keyword>
<dbReference type="SUPFAM" id="SSF51445">
    <property type="entry name" value="(Trans)glycosidases"/>
    <property type="match status" value="1"/>
</dbReference>
<dbReference type="EMBL" id="MBFT01001069">
    <property type="protein sequence ID" value="PVU85541.1"/>
    <property type="molecule type" value="Genomic_DNA"/>
</dbReference>
<evidence type="ECO:0000256" key="2">
    <source>
        <dbReference type="ARBA" id="ARBA00005336"/>
    </source>
</evidence>
<feature type="chain" id="PRO_5033327115" description="beta-N-acetylhexosaminidase" evidence="6">
    <location>
        <begin position="18"/>
        <end position="635"/>
    </location>
</feature>
<dbReference type="AlphaFoldDB" id="A0A2T9XZM5"/>
<dbReference type="EC" id="3.2.1.52" evidence="3"/>
<dbReference type="InterPro" id="IPR036962">
    <property type="entry name" value="Glyco_hydro_3_N_sf"/>
</dbReference>
<proteinExistence type="inferred from homology"/>
<evidence type="ECO:0000313" key="8">
    <source>
        <dbReference type="EMBL" id="PVU85541.1"/>
    </source>
</evidence>
<dbReference type="Gene3D" id="3.20.20.300">
    <property type="entry name" value="Glycoside hydrolase, family 3, N-terminal domain"/>
    <property type="match status" value="1"/>
</dbReference>
<dbReference type="PANTHER" id="PTHR30480">
    <property type="entry name" value="BETA-HEXOSAMINIDASE-RELATED"/>
    <property type="match status" value="1"/>
</dbReference>
<dbReference type="OrthoDB" id="47059at2759"/>
<feature type="domain" description="Glycoside hydrolase family 3 N-terminal" evidence="7">
    <location>
        <begin position="78"/>
        <end position="395"/>
    </location>
</feature>
<dbReference type="GO" id="GO:0004563">
    <property type="term" value="F:beta-N-acetylhexosaminidase activity"/>
    <property type="evidence" value="ECO:0007669"/>
    <property type="project" value="UniProtKB-EC"/>
</dbReference>
<keyword evidence="5" id="KW-0326">Glycosidase</keyword>
<dbReference type="Proteomes" id="UP000245699">
    <property type="component" value="Unassembled WGS sequence"/>
</dbReference>
<protein>
    <recommendedName>
        <fullName evidence="3">beta-N-acetylhexosaminidase</fullName>
        <ecNumber evidence="3">3.2.1.52</ecNumber>
    </recommendedName>
</protein>
<gene>
    <name evidence="9" type="ORF">BB559_004586</name>
    <name evidence="8" type="ORF">BB559_006971</name>
</gene>
<evidence type="ECO:0000256" key="5">
    <source>
        <dbReference type="ARBA" id="ARBA00023295"/>
    </source>
</evidence>
<dbReference type="InterPro" id="IPR036881">
    <property type="entry name" value="Glyco_hydro_3_C_sf"/>
</dbReference>
<dbReference type="Gene3D" id="3.40.50.1700">
    <property type="entry name" value="Glycoside hydrolase family 3 C-terminal domain"/>
    <property type="match status" value="1"/>
</dbReference>
<dbReference type="PANTHER" id="PTHR30480:SF13">
    <property type="entry name" value="BETA-HEXOSAMINIDASE"/>
    <property type="match status" value="1"/>
</dbReference>
<dbReference type="GO" id="GO:0009254">
    <property type="term" value="P:peptidoglycan turnover"/>
    <property type="evidence" value="ECO:0007669"/>
    <property type="project" value="TreeGrafter"/>
</dbReference>
<dbReference type="GO" id="GO:0005975">
    <property type="term" value="P:carbohydrate metabolic process"/>
    <property type="evidence" value="ECO:0007669"/>
    <property type="project" value="InterPro"/>
</dbReference>
<dbReference type="STRING" id="61424.A0A2T9XZM5"/>
<comment type="caution">
    <text evidence="8">The sequence shown here is derived from an EMBL/GenBank/DDBJ whole genome shotgun (WGS) entry which is preliminary data.</text>
</comment>
<dbReference type="Pfam" id="PF00933">
    <property type="entry name" value="Glyco_hydro_3"/>
    <property type="match status" value="1"/>
</dbReference>
<feature type="signal peptide" evidence="6">
    <location>
        <begin position="1"/>
        <end position="17"/>
    </location>
</feature>
<comment type="catalytic activity">
    <reaction evidence="1">
        <text>Hydrolysis of terminal non-reducing N-acetyl-D-hexosamine residues in N-acetyl-beta-D-hexosaminides.</text>
        <dbReference type="EC" id="3.2.1.52"/>
    </reaction>
</comment>
<evidence type="ECO:0000313" key="9">
    <source>
        <dbReference type="EMBL" id="PVU90527.1"/>
    </source>
</evidence>
<dbReference type="EMBL" id="MBFT01000475">
    <property type="protein sequence ID" value="PVU90527.1"/>
    <property type="molecule type" value="Genomic_DNA"/>
</dbReference>
<evidence type="ECO:0000259" key="7">
    <source>
        <dbReference type="Pfam" id="PF00933"/>
    </source>
</evidence>
<dbReference type="InterPro" id="IPR001764">
    <property type="entry name" value="Glyco_hydro_3_N"/>
</dbReference>
<dbReference type="InterPro" id="IPR050226">
    <property type="entry name" value="NagZ_Beta-hexosaminidase"/>
</dbReference>
<evidence type="ECO:0000256" key="3">
    <source>
        <dbReference type="ARBA" id="ARBA00012663"/>
    </source>
</evidence>
<dbReference type="InterPro" id="IPR017853">
    <property type="entry name" value="GH"/>
</dbReference>
<evidence type="ECO:0000256" key="1">
    <source>
        <dbReference type="ARBA" id="ARBA00001231"/>
    </source>
</evidence>
<sequence>MKIEIILSLGFLALVKSATQDDYVIQDCQTCGNIKCYVAKMSIRDKITQKLHISGQYWTESSTSCSTATSALTSGTAGFKSLINKFNFGGVSLFGTNINSVTGGVNLIHDIQEANKVNNIVPLFVSVSEEGGEYLNLKQVTMLPGNMATAASYNTGNALSAGGIIGDEIGSLGFNLDNAPFANLEYDATDLSYIMRGFSDNPNLVASNAVKYFEGLKSMKIVSNAKYFPSYGYSVDPATGFRIDTKSKTEFEQSDKIPFQALIDNGIDMITVSHMLYPGLDSSTVPSVSGGSVTIPASMSKTIVTDILRTQMGFSGVVISDYNTLPELNAQIPKADQVLGMFKAGVDIANVPENVRCFNDASLYETLISNIESAVSDGSYPIESLNESVARILTVKKKYDLLVYQNDINELVTNAASTVGSAENKAKALEIAENAVTIVKNSPRLNKVLPWVPYDNDSLMVLCGTAQEETEIRQFFAEQNFNYLYIRVQRYLQGITSSSLDVYSANYTKVIITTYLENKYPTLDSNNAIIDNALPGAEPAFSVPQHMFDMAQFRLRPIVQVSLGSPQDTSFYNNVPVAISSYGHRSPDATGATGMPNLRAALNAIFGISPITGKLPVDVYDITRTNIVFPAGYSA</sequence>
<accession>A0A2T9XZM5</accession>